<dbReference type="RefSeq" id="WP_184742472.1">
    <property type="nucleotide sequence ID" value="NZ_JACHGJ010000001.1"/>
</dbReference>
<dbReference type="EMBL" id="JACHGJ010000001">
    <property type="protein sequence ID" value="MBB6478538.1"/>
    <property type="molecule type" value="Genomic_DNA"/>
</dbReference>
<dbReference type="Pfam" id="PF02130">
    <property type="entry name" value="YbeY"/>
    <property type="match status" value="1"/>
</dbReference>
<keyword evidence="7" id="KW-0690">Ribosome biogenesis</keyword>
<comment type="caution">
    <text evidence="8">The sequence shown here is derived from an EMBL/GenBank/DDBJ whole genome shotgun (WGS) entry which is preliminary data.</text>
</comment>
<dbReference type="InterPro" id="IPR002036">
    <property type="entry name" value="YbeY"/>
</dbReference>
<dbReference type="HAMAP" id="MF_00009">
    <property type="entry name" value="Endoribonucl_YbeY"/>
    <property type="match status" value="1"/>
</dbReference>
<evidence type="ECO:0000256" key="6">
    <source>
        <dbReference type="ARBA" id="ARBA00022833"/>
    </source>
</evidence>
<evidence type="ECO:0000256" key="3">
    <source>
        <dbReference type="ARBA" id="ARBA00022723"/>
    </source>
</evidence>
<organism evidence="8 9">
    <name type="scientific">Spirochaeta isovalerica</name>
    <dbReference type="NCBI Taxonomy" id="150"/>
    <lineage>
        <taxon>Bacteria</taxon>
        <taxon>Pseudomonadati</taxon>
        <taxon>Spirochaetota</taxon>
        <taxon>Spirochaetia</taxon>
        <taxon>Spirochaetales</taxon>
        <taxon>Spirochaetaceae</taxon>
        <taxon>Spirochaeta</taxon>
    </lineage>
</organism>
<evidence type="ECO:0000256" key="1">
    <source>
        <dbReference type="ARBA" id="ARBA00010875"/>
    </source>
</evidence>
<name>A0A841R6Z6_9SPIO</name>
<dbReference type="GO" id="GO:0004222">
    <property type="term" value="F:metalloendopeptidase activity"/>
    <property type="evidence" value="ECO:0007669"/>
    <property type="project" value="InterPro"/>
</dbReference>
<evidence type="ECO:0000256" key="2">
    <source>
        <dbReference type="ARBA" id="ARBA00022722"/>
    </source>
</evidence>
<dbReference type="Gene3D" id="3.40.390.30">
    <property type="entry name" value="Metalloproteases ('zincins'), catalytic domain"/>
    <property type="match status" value="1"/>
</dbReference>
<gene>
    <name evidence="7" type="primary">ybeY</name>
    <name evidence="8" type="ORF">HNR50_000171</name>
</gene>
<keyword evidence="7" id="KW-0963">Cytoplasm</keyword>
<dbReference type="AlphaFoldDB" id="A0A841R6Z6"/>
<keyword evidence="4 7" id="KW-0255">Endonuclease</keyword>
<dbReference type="GO" id="GO:0006364">
    <property type="term" value="P:rRNA processing"/>
    <property type="evidence" value="ECO:0007669"/>
    <property type="project" value="UniProtKB-UniRule"/>
</dbReference>
<dbReference type="NCBIfam" id="TIGR00043">
    <property type="entry name" value="rRNA maturation RNase YbeY"/>
    <property type="match status" value="1"/>
</dbReference>
<comment type="function">
    <text evidence="7">Single strand-specific metallo-endoribonuclease involved in late-stage 70S ribosome quality control and in maturation of the 3' terminus of the 16S rRNA.</text>
</comment>
<feature type="binding site" evidence="7">
    <location>
        <position position="126"/>
    </location>
    <ligand>
        <name>Zn(2+)</name>
        <dbReference type="ChEBI" id="CHEBI:29105"/>
        <note>catalytic</note>
    </ligand>
</feature>
<dbReference type="GO" id="GO:0005737">
    <property type="term" value="C:cytoplasm"/>
    <property type="evidence" value="ECO:0007669"/>
    <property type="project" value="UniProtKB-SubCell"/>
</dbReference>
<comment type="similarity">
    <text evidence="1 7">Belongs to the endoribonuclease YbeY family.</text>
</comment>
<protein>
    <recommendedName>
        <fullName evidence="7">Endoribonuclease YbeY</fullName>
        <ecNumber evidence="7">3.1.-.-</ecNumber>
    </recommendedName>
</protein>
<dbReference type="PANTHER" id="PTHR46986">
    <property type="entry name" value="ENDORIBONUCLEASE YBEY, CHLOROPLASTIC"/>
    <property type="match status" value="1"/>
</dbReference>
<dbReference type="PANTHER" id="PTHR46986:SF1">
    <property type="entry name" value="ENDORIBONUCLEASE YBEY, CHLOROPLASTIC"/>
    <property type="match status" value="1"/>
</dbReference>
<evidence type="ECO:0000256" key="7">
    <source>
        <dbReference type="HAMAP-Rule" id="MF_00009"/>
    </source>
</evidence>
<keyword evidence="2 7" id="KW-0540">Nuclease</keyword>
<evidence type="ECO:0000256" key="4">
    <source>
        <dbReference type="ARBA" id="ARBA00022759"/>
    </source>
</evidence>
<sequence length="152" mass="17618">MNSIDVLCENIAEPEWLDNVDRFLQALLENLKIENWEFSLTFCDNEFIQDLNRNYREKDSPTDVLTFVQDDDPFPLAGESDLHHAGDIIISLDTLAENAEYFHVEKEEELKRLIVHGVLHLSGMDHSDNSPEQEMLIFQEKLLGQLAEVKIF</sequence>
<dbReference type="InterPro" id="IPR020549">
    <property type="entry name" value="YbeY_CS"/>
</dbReference>
<keyword evidence="5 7" id="KW-0378">Hydrolase</keyword>
<dbReference type="Proteomes" id="UP000587760">
    <property type="component" value="Unassembled WGS sequence"/>
</dbReference>
<feature type="binding site" evidence="7">
    <location>
        <position position="116"/>
    </location>
    <ligand>
        <name>Zn(2+)</name>
        <dbReference type="ChEBI" id="CHEBI:29105"/>
        <note>catalytic</note>
    </ligand>
</feature>
<reference evidence="8 9" key="1">
    <citation type="submission" date="2020-08" db="EMBL/GenBank/DDBJ databases">
        <title>Genomic Encyclopedia of Type Strains, Phase IV (KMG-IV): sequencing the most valuable type-strain genomes for metagenomic binning, comparative biology and taxonomic classification.</title>
        <authorList>
            <person name="Goeker M."/>
        </authorList>
    </citation>
    <scope>NUCLEOTIDE SEQUENCE [LARGE SCALE GENOMIC DNA]</scope>
    <source>
        <strain evidence="8 9">DSM 2461</strain>
    </source>
</reference>
<dbReference type="InterPro" id="IPR023091">
    <property type="entry name" value="MetalPrtase_cat_dom_sf_prd"/>
</dbReference>
<keyword evidence="7" id="KW-0698">rRNA processing</keyword>
<evidence type="ECO:0000313" key="9">
    <source>
        <dbReference type="Proteomes" id="UP000587760"/>
    </source>
</evidence>
<evidence type="ECO:0000256" key="5">
    <source>
        <dbReference type="ARBA" id="ARBA00022801"/>
    </source>
</evidence>
<comment type="cofactor">
    <cofactor evidence="7">
        <name>Zn(2+)</name>
        <dbReference type="ChEBI" id="CHEBI:29105"/>
    </cofactor>
    <text evidence="7">Binds 1 zinc ion.</text>
</comment>
<dbReference type="SUPFAM" id="SSF55486">
    <property type="entry name" value="Metalloproteases ('zincins'), catalytic domain"/>
    <property type="match status" value="1"/>
</dbReference>
<keyword evidence="3 7" id="KW-0479">Metal-binding</keyword>
<comment type="subcellular location">
    <subcellularLocation>
        <location evidence="7">Cytoplasm</location>
    </subcellularLocation>
</comment>
<dbReference type="GO" id="GO:0008270">
    <property type="term" value="F:zinc ion binding"/>
    <property type="evidence" value="ECO:0007669"/>
    <property type="project" value="UniProtKB-UniRule"/>
</dbReference>
<feature type="binding site" evidence="7">
    <location>
        <position position="120"/>
    </location>
    <ligand>
        <name>Zn(2+)</name>
        <dbReference type="ChEBI" id="CHEBI:29105"/>
        <note>catalytic</note>
    </ligand>
</feature>
<accession>A0A841R6Z6</accession>
<proteinExistence type="inferred from homology"/>
<dbReference type="GO" id="GO:0004521">
    <property type="term" value="F:RNA endonuclease activity"/>
    <property type="evidence" value="ECO:0007669"/>
    <property type="project" value="UniProtKB-UniRule"/>
</dbReference>
<evidence type="ECO:0000313" key="8">
    <source>
        <dbReference type="EMBL" id="MBB6478538.1"/>
    </source>
</evidence>
<keyword evidence="9" id="KW-1185">Reference proteome</keyword>
<keyword evidence="6 7" id="KW-0862">Zinc</keyword>
<dbReference type="EC" id="3.1.-.-" evidence="7"/>
<dbReference type="PROSITE" id="PS01306">
    <property type="entry name" value="UPF0054"/>
    <property type="match status" value="1"/>
</dbReference>